<feature type="domain" description="RRM" evidence="6">
    <location>
        <begin position="539"/>
        <end position="615"/>
    </location>
</feature>
<feature type="compositionally biased region" description="Basic and acidic residues" evidence="5">
    <location>
        <begin position="99"/>
        <end position="149"/>
    </location>
</feature>
<protein>
    <recommendedName>
        <fullName evidence="6">RRM domain-containing protein</fullName>
    </recommendedName>
</protein>
<evidence type="ECO:0000259" key="6">
    <source>
        <dbReference type="PROSITE" id="PS50102"/>
    </source>
</evidence>
<evidence type="ECO:0000256" key="4">
    <source>
        <dbReference type="PROSITE-ProRule" id="PRU00176"/>
    </source>
</evidence>
<dbReference type="InterPro" id="IPR012677">
    <property type="entry name" value="Nucleotide-bd_a/b_plait_sf"/>
</dbReference>
<dbReference type="GO" id="GO:0008380">
    <property type="term" value="P:RNA splicing"/>
    <property type="evidence" value="ECO:0007669"/>
    <property type="project" value="UniProtKB-KW"/>
</dbReference>
<evidence type="ECO:0000256" key="2">
    <source>
        <dbReference type="ARBA" id="ARBA00022884"/>
    </source>
</evidence>
<feature type="compositionally biased region" description="Basic and acidic residues" evidence="5">
    <location>
        <begin position="275"/>
        <end position="302"/>
    </location>
</feature>
<keyword evidence="2 4" id="KW-0694">RNA-binding</keyword>
<dbReference type="AlphaFoldDB" id="A0A5N6RB10"/>
<dbReference type="SUPFAM" id="SSF54928">
    <property type="entry name" value="RNA-binding domain, RBD"/>
    <property type="match status" value="3"/>
</dbReference>
<dbReference type="Gene3D" id="3.30.70.330">
    <property type="match status" value="4"/>
</dbReference>
<dbReference type="Pfam" id="PF00076">
    <property type="entry name" value="RRM_1"/>
    <property type="match status" value="1"/>
</dbReference>
<dbReference type="PANTHER" id="PTHR23139">
    <property type="entry name" value="RNA-BINDING PROTEIN"/>
    <property type="match status" value="1"/>
</dbReference>
<organism evidence="7 8">
    <name type="scientific">Carpinus fangiana</name>
    <dbReference type="NCBI Taxonomy" id="176857"/>
    <lineage>
        <taxon>Eukaryota</taxon>
        <taxon>Viridiplantae</taxon>
        <taxon>Streptophyta</taxon>
        <taxon>Embryophyta</taxon>
        <taxon>Tracheophyta</taxon>
        <taxon>Spermatophyta</taxon>
        <taxon>Magnoliopsida</taxon>
        <taxon>eudicotyledons</taxon>
        <taxon>Gunneridae</taxon>
        <taxon>Pentapetalae</taxon>
        <taxon>rosids</taxon>
        <taxon>fabids</taxon>
        <taxon>Fagales</taxon>
        <taxon>Betulaceae</taxon>
        <taxon>Carpinus</taxon>
    </lineage>
</organism>
<reference evidence="7 8" key="1">
    <citation type="submission" date="2019-06" db="EMBL/GenBank/DDBJ databases">
        <title>A chromosomal-level reference genome of Carpinus fangiana (Coryloideae, Betulaceae).</title>
        <authorList>
            <person name="Yang X."/>
            <person name="Wang Z."/>
            <person name="Zhang L."/>
            <person name="Hao G."/>
            <person name="Liu J."/>
            <person name="Yang Y."/>
        </authorList>
    </citation>
    <scope>NUCLEOTIDE SEQUENCE [LARGE SCALE GENOMIC DNA]</scope>
    <source>
        <strain evidence="7">Cfa_2016G</strain>
        <tissue evidence="7">Leaf</tissue>
    </source>
</reference>
<evidence type="ECO:0000313" key="7">
    <source>
        <dbReference type="EMBL" id="KAE8076082.1"/>
    </source>
</evidence>
<feature type="region of interest" description="Disordered" evidence="5">
    <location>
        <begin position="1"/>
        <end position="24"/>
    </location>
</feature>
<dbReference type="PROSITE" id="PS50102">
    <property type="entry name" value="RRM"/>
    <property type="match status" value="2"/>
</dbReference>
<proteinExistence type="predicted"/>
<evidence type="ECO:0000313" key="8">
    <source>
        <dbReference type="Proteomes" id="UP000327013"/>
    </source>
</evidence>
<keyword evidence="1" id="KW-0507">mRNA processing</keyword>
<dbReference type="GO" id="GO:0006397">
    <property type="term" value="P:mRNA processing"/>
    <property type="evidence" value="ECO:0007669"/>
    <property type="project" value="UniProtKB-KW"/>
</dbReference>
<evidence type="ECO:0000256" key="1">
    <source>
        <dbReference type="ARBA" id="ARBA00022664"/>
    </source>
</evidence>
<feature type="region of interest" description="Disordered" evidence="5">
    <location>
        <begin position="99"/>
        <end position="357"/>
    </location>
</feature>
<dbReference type="SMART" id="SM00360">
    <property type="entry name" value="RRM"/>
    <property type="match status" value="2"/>
</dbReference>
<feature type="domain" description="RRM" evidence="6">
    <location>
        <begin position="428"/>
        <end position="511"/>
    </location>
</feature>
<evidence type="ECO:0000256" key="5">
    <source>
        <dbReference type="SAM" id="MobiDB-lite"/>
    </source>
</evidence>
<dbReference type="InterPro" id="IPR000504">
    <property type="entry name" value="RRM_dom"/>
</dbReference>
<dbReference type="FunFam" id="3.30.70.330:FF:000879">
    <property type="entry name" value="Splicing factor U2af large subunit A"/>
    <property type="match status" value="1"/>
</dbReference>
<accession>A0A5N6RB10</accession>
<dbReference type="InterPro" id="IPR035979">
    <property type="entry name" value="RBD_domain_sf"/>
</dbReference>
<sequence length="936" mass="104334">MSRSSWLKVKDEKGSRHNWDEGSAARTRPFSFEEIMLRRENKKLSENVKEVAAEAGNISREGIIKDVSDCFESERGYKENKDAFPIVEKHVSEKLVKVSSRKKEENSFMKKDAIVKGKGTESYDSDTKLKDKKNKDLSYEAKLGKNDRKIHGRRKDSEWLTDDSANEAQKKHSRDLASKDRHADRSRGKPERESKRKYRNGDDEKNRDWNSMKKHDQGKQRDLDVSERKEWKELSKSRFEESRSKRRRSRSQERGARSRRSISVSPRAHKPKSHHAGEHREFSSHSLKDRSGRQHSDIDRNRVSSNGSSSHYQRHGGYTGRLGGYSPRKRRIESAVKTSSPPSRSPEKKSAGWDLPPVGTVAVVSGPVTSNFQSSSQDVASTVKEIASVVSVSSTAMMSLSGVSTALPTKTNASIDSVQLTQATRPMRRLYVDSIPSSASEKAVMECFNNFLLSYGANRVQGAQPCFNCVINKEKGQALVEFLTPEDASAALYFDGSSFSGSILKIRRPKDFVEVATGHLEKSVAAVEAISDAVKDSPNKIFIGGISKAISSKMLMDIVSAFGPLKAYHFEVKEELGEPCAFLEYVDQSVTLKACAGLNGMKLGGQVLTVVQAIPNALFSENAGYSLCHGIPEHALPLLKQPTQVLKLKNMFNPDGLLPLSEQDVEEVLEDIRLECARFGTVKSVNVVKHSNSHITTSEACEVINNAESAGTWQDLLCDDKRAGIDASSRKDVDYEPRQISDIDFPSDVKELKEDEAVKENCFSDNKPADDLGEDKSCQMGQLDSSMVVEDLGCENELESVPEELPNQLNSGQEDQSECHDDKVADIIRAKDITLDNKLMGEDWSTLEEADGKSKEASVGLDDNLAMESDVMERRDNEKQDCDLGHVFEPWCVFVEFGRTEASCTAAHCLHGRLFDNQIVTVEYVSLDLYLGKFPK</sequence>
<name>A0A5N6RB10_9ROSI</name>
<keyword evidence="8" id="KW-1185">Reference proteome</keyword>
<dbReference type="Proteomes" id="UP000327013">
    <property type="component" value="Chromosome 6"/>
</dbReference>
<dbReference type="GO" id="GO:0003723">
    <property type="term" value="F:RNA binding"/>
    <property type="evidence" value="ECO:0007669"/>
    <property type="project" value="UniProtKB-UniRule"/>
</dbReference>
<feature type="compositionally biased region" description="Basic and acidic residues" evidence="5">
    <location>
        <begin position="8"/>
        <end position="20"/>
    </location>
</feature>
<gene>
    <name evidence="7" type="ORF">FH972_014754</name>
</gene>
<evidence type="ECO:0000256" key="3">
    <source>
        <dbReference type="ARBA" id="ARBA00023187"/>
    </source>
</evidence>
<feature type="compositionally biased region" description="Basic and acidic residues" evidence="5">
    <location>
        <begin position="168"/>
        <end position="243"/>
    </location>
</feature>
<keyword evidence="3" id="KW-0508">mRNA splicing</keyword>
<dbReference type="OrthoDB" id="10266058at2759"/>
<dbReference type="EMBL" id="CM017326">
    <property type="protein sequence ID" value="KAE8076082.1"/>
    <property type="molecule type" value="Genomic_DNA"/>
</dbReference>